<evidence type="ECO:0000256" key="4">
    <source>
        <dbReference type="ARBA" id="ARBA00022553"/>
    </source>
</evidence>
<dbReference type="InterPro" id="IPR050236">
    <property type="entry name" value="Ser_Thr_kinase_AGC"/>
</dbReference>
<dbReference type="InterPro" id="IPR008271">
    <property type="entry name" value="Ser/Thr_kinase_AS"/>
</dbReference>
<dbReference type="GO" id="GO:0005524">
    <property type="term" value="F:ATP binding"/>
    <property type="evidence" value="ECO:0007669"/>
    <property type="project" value="UniProtKB-KW"/>
</dbReference>
<feature type="region of interest" description="Disordered" evidence="14">
    <location>
        <begin position="1181"/>
        <end position="1222"/>
    </location>
</feature>
<feature type="compositionally biased region" description="Polar residues" evidence="14">
    <location>
        <begin position="995"/>
        <end position="1013"/>
    </location>
</feature>
<dbReference type="PROSITE" id="PS00108">
    <property type="entry name" value="PROTEIN_KINASE_ST"/>
    <property type="match status" value="1"/>
</dbReference>
<evidence type="ECO:0000256" key="7">
    <source>
        <dbReference type="ARBA" id="ARBA00022741"/>
    </source>
</evidence>
<feature type="compositionally biased region" description="Low complexity" evidence="14">
    <location>
        <begin position="1237"/>
        <end position="1250"/>
    </location>
</feature>
<dbReference type="CDD" id="cd05579">
    <property type="entry name" value="STKc_MAST_like"/>
    <property type="match status" value="1"/>
</dbReference>
<dbReference type="GO" id="GO:0004674">
    <property type="term" value="F:protein serine/threonine kinase activity"/>
    <property type="evidence" value="ECO:0007669"/>
    <property type="project" value="UniProtKB-KW"/>
</dbReference>
<evidence type="ECO:0000256" key="5">
    <source>
        <dbReference type="ARBA" id="ARBA00022679"/>
    </source>
</evidence>
<sequence length="1649" mass="184520">MDKELRRPFTSRSLPGERFTPSSLPTSLSIPTTFHSPIIPPTVQQTIGPEDHFSKHRRTRRSLSTSSSSQSLLKRSLSFKPRSQSNMSPATESDASNRSSFDDFDYSTPGTPYTSPNSSLNSGSNSSSSSLNNLYFALSPGASNHHAFPFYQRERHHSLFVLSGKSSSQKPYQSLNTPSLSQSQQMSQSRKPSFQKSPANRFFPDLSVDAEENHLSNLHIIDEGAPEFTYPKVKRKLVKDLQETKRRADKSIENILDNWYRSYQYQELFGEPLYDDDYGGNDCDNKRVSFHFQKNNNQKVSGKPMSIPAISDTDDETFPSSKPPLDNTSKKDRKIFKNKMINKMESISLNGDSKQRNILPKRKNSERRMIRSYSWPPTILTSSHTHLLTRIDYIARRILKTAIHELLHFNVAVEIMKELQELIESQRKMAVGNADAEELLTKLIYVFADVARAVEAVKNSFAETNPEFSGDGVIKDDMLTPGHEWLLPSPLSSPSPLPLTPSSYSPPRTLFQIQERRKSYAELDGNIKSHTLLPPPLYSSPLARHVTTPPIIRDPIVSLEQRRELAMEAVFESPIMYVSPLTNMDEHFTWNSLTRKQVDQMIHEEMNREIDYGIILKKQQDVDPESKKKSKKSKMVIGFFKSLKNAFQSPSSSTAVSPAGSPTKSIIQPSPIRNTTQPPSPNEQSRTLSIDSRLTAVSRRNSSVQLKGDNNLIGSHSVATPYFQAPNDYMLCRICEEMIPSYEMAAHSETCAITTEYAIKLKECDGRLNRLVGDVSKRKIELIEKNVSYQDYYNIKDAELMEQIGLKAAGIKETLNRREALRKSEKYATKLGRLVEDVEKIATKDEKLLTYGKRLLHVVEEKHETLQAYFRKLRSIKSVSNCGTPVITAPSSVVISTLMETAALQIPQKTARKQSISSRVLSTSASSKASSNFLSRPSSSYRQRNNNGQKDLALSHKRQESTGSISYDSDSPLPSRSGKKLISLFTAILRGVNGRGSNSPSKDANNSNCTSGAKTRVPSIQDFEIIKPISRGAFGKVYLARKKTTGDLYAIKILKKADMVRKNMVNHVLAERRVLSLTRTPFVVKLFYAFQSQDYLYLVMEYLIGGDLSSLLQCFERFEEDMARMYTAEVVLALEYLHKNGITHRDLKPDNMLITSEGHIKLTDFGLSRISIPEKSSITFVKEGESNNRPDKKSKSMRAGSVDFRTNSNGHRPVSSIFPNESPKTSVHINFHNIEPQTSANTSTQTSSSAKLVRKQTRQSSKALLGTPDYLAPELLLGIGHTTAVDWWSLGICLFEFLVGYPPFNDDTPQVIFRNILDNDIQWPPEGFLSTEAKDFISKLLNKTPEKRPSVDEIKAHPFFNGIDWEHIRQQPAPFVPNPEDEQDTSYFEARNNRADIRRLSAGNLDDIASGRISSENRKSVAFDDDIEINSQVLNNQAPNNNTPSHLVLQTITAEPIECNSLNSPISTPTSRNKPDLTINTHTRDKRQSLLKKKSTSSLKPSPVEETPVRSIQKRKPSLLKLPTGKSRKPSISGISDCGTPLSASSTSSMSMNQISVSTPASSINPSRLSSLVGSQEQYGYGFEQTNTHNEMLNVVDQKSNDDSGFDGFLYKGVSFLGDLTRDVLTSGNGGGGNGNCLARKPSIVDINN</sequence>
<evidence type="ECO:0000256" key="13">
    <source>
        <dbReference type="ARBA" id="ARBA00048679"/>
    </source>
</evidence>
<evidence type="ECO:0000256" key="9">
    <source>
        <dbReference type="ARBA" id="ARBA00022777"/>
    </source>
</evidence>
<feature type="compositionally biased region" description="Basic and acidic residues" evidence="14">
    <location>
        <begin position="1182"/>
        <end position="1194"/>
    </location>
</feature>
<dbReference type="PANTHER" id="PTHR24356:SF1">
    <property type="entry name" value="SERINE_THREONINE-PROTEIN KINASE GREATWALL"/>
    <property type="match status" value="1"/>
</dbReference>
<dbReference type="SUPFAM" id="SSF56112">
    <property type="entry name" value="Protein kinase-like (PK-like)"/>
    <property type="match status" value="1"/>
</dbReference>
<evidence type="ECO:0000259" key="15">
    <source>
        <dbReference type="PROSITE" id="PS50011"/>
    </source>
</evidence>
<feature type="compositionally biased region" description="Polar residues" evidence="14">
    <location>
        <begin position="167"/>
        <end position="178"/>
    </location>
</feature>
<feature type="compositionally biased region" description="Polar residues" evidence="14">
    <location>
        <begin position="961"/>
        <end position="974"/>
    </location>
</feature>
<comment type="similarity">
    <text evidence="1">Belongs to the protein kinase superfamily. AGC Ser/Thr protein kinase family.</text>
</comment>
<dbReference type="FunFam" id="3.30.200.20:FF:000147">
    <property type="entry name" value="probable serine/threonine protein kinase IREH1"/>
    <property type="match status" value="1"/>
</dbReference>
<dbReference type="PANTHER" id="PTHR24356">
    <property type="entry name" value="SERINE/THREONINE-PROTEIN KINASE"/>
    <property type="match status" value="1"/>
</dbReference>
<keyword evidence="8" id="KW-0863">Zinc-finger</keyword>
<evidence type="ECO:0000313" key="18">
    <source>
        <dbReference type="Proteomes" id="UP000789759"/>
    </source>
</evidence>
<evidence type="ECO:0000256" key="10">
    <source>
        <dbReference type="ARBA" id="ARBA00022833"/>
    </source>
</evidence>
<dbReference type="GO" id="GO:0008270">
    <property type="term" value="F:zinc ion binding"/>
    <property type="evidence" value="ECO:0007669"/>
    <property type="project" value="UniProtKB-KW"/>
</dbReference>
<evidence type="ECO:0000256" key="14">
    <source>
        <dbReference type="SAM" id="MobiDB-lite"/>
    </source>
</evidence>
<gene>
    <name evidence="17" type="ORF">CPELLU_LOCUS8094</name>
</gene>
<feature type="compositionally biased region" description="Low complexity" evidence="14">
    <location>
        <begin position="179"/>
        <end position="189"/>
    </location>
</feature>
<feature type="region of interest" description="Disordered" evidence="14">
    <location>
        <begin position="1460"/>
        <end position="1547"/>
    </location>
</feature>
<reference evidence="17" key="1">
    <citation type="submission" date="2021-06" db="EMBL/GenBank/DDBJ databases">
        <authorList>
            <person name="Kallberg Y."/>
            <person name="Tangrot J."/>
            <person name="Rosling A."/>
        </authorList>
    </citation>
    <scope>NUCLEOTIDE SEQUENCE</scope>
    <source>
        <strain evidence="17">FL966</strain>
    </source>
</reference>
<feature type="region of interest" description="Disordered" evidence="14">
    <location>
        <begin position="311"/>
        <end position="330"/>
    </location>
</feature>
<feature type="domain" description="AGC-kinase C-terminal" evidence="16">
    <location>
        <begin position="1361"/>
        <end position="1438"/>
    </location>
</feature>
<dbReference type="EMBL" id="CAJVQA010005624">
    <property type="protein sequence ID" value="CAG8624621.1"/>
    <property type="molecule type" value="Genomic_DNA"/>
</dbReference>
<dbReference type="Gene3D" id="1.10.510.10">
    <property type="entry name" value="Transferase(Phosphotransferase) domain 1"/>
    <property type="match status" value="1"/>
</dbReference>
<keyword evidence="11" id="KW-0067">ATP-binding</keyword>
<organism evidence="17 18">
    <name type="scientific">Cetraspora pellucida</name>
    <dbReference type="NCBI Taxonomy" id="1433469"/>
    <lineage>
        <taxon>Eukaryota</taxon>
        <taxon>Fungi</taxon>
        <taxon>Fungi incertae sedis</taxon>
        <taxon>Mucoromycota</taxon>
        <taxon>Glomeromycotina</taxon>
        <taxon>Glomeromycetes</taxon>
        <taxon>Diversisporales</taxon>
        <taxon>Gigasporaceae</taxon>
        <taxon>Cetraspora</taxon>
    </lineage>
</organism>
<feature type="region of interest" description="Disordered" evidence="14">
    <location>
        <begin position="994"/>
        <end position="1013"/>
    </location>
</feature>
<evidence type="ECO:0000256" key="3">
    <source>
        <dbReference type="ARBA" id="ARBA00022527"/>
    </source>
</evidence>
<dbReference type="EC" id="2.7.11.1" evidence="2"/>
<feature type="region of interest" description="Disordered" evidence="14">
    <location>
        <begin position="927"/>
        <end position="975"/>
    </location>
</feature>
<evidence type="ECO:0000313" key="17">
    <source>
        <dbReference type="EMBL" id="CAG8624621.1"/>
    </source>
</evidence>
<feature type="domain" description="Protein kinase" evidence="15">
    <location>
        <begin position="1023"/>
        <end position="1360"/>
    </location>
</feature>
<feature type="region of interest" description="Disordered" evidence="14">
    <location>
        <begin position="1235"/>
        <end position="1255"/>
    </location>
</feature>
<evidence type="ECO:0000256" key="2">
    <source>
        <dbReference type="ARBA" id="ARBA00012513"/>
    </source>
</evidence>
<protein>
    <recommendedName>
        <fullName evidence="2">non-specific serine/threonine protein kinase</fullName>
        <ecNumber evidence="2">2.7.11.1</ecNumber>
    </recommendedName>
</protein>
<evidence type="ECO:0000259" key="16">
    <source>
        <dbReference type="PROSITE" id="PS51285"/>
    </source>
</evidence>
<feature type="compositionally biased region" description="Polar residues" evidence="14">
    <location>
        <begin position="936"/>
        <end position="949"/>
    </location>
</feature>
<dbReference type="InterPro" id="IPR000961">
    <property type="entry name" value="AGC-kinase_C"/>
</dbReference>
<dbReference type="SMART" id="SM00220">
    <property type="entry name" value="S_TKc"/>
    <property type="match status" value="1"/>
</dbReference>
<keyword evidence="9" id="KW-0418">Kinase</keyword>
<keyword evidence="5" id="KW-0808">Transferase</keyword>
<name>A0A9N9D6F0_9GLOM</name>
<feature type="compositionally biased region" description="Low complexity" evidence="14">
    <location>
        <begin position="62"/>
        <end position="78"/>
    </location>
</feature>
<feature type="compositionally biased region" description="Low complexity" evidence="14">
    <location>
        <begin position="115"/>
        <end position="126"/>
    </location>
</feature>
<comment type="catalytic activity">
    <reaction evidence="12">
        <text>L-threonyl-[protein] + ATP = O-phospho-L-threonyl-[protein] + ADP + H(+)</text>
        <dbReference type="Rhea" id="RHEA:46608"/>
        <dbReference type="Rhea" id="RHEA-COMP:11060"/>
        <dbReference type="Rhea" id="RHEA-COMP:11605"/>
        <dbReference type="ChEBI" id="CHEBI:15378"/>
        <dbReference type="ChEBI" id="CHEBI:30013"/>
        <dbReference type="ChEBI" id="CHEBI:30616"/>
        <dbReference type="ChEBI" id="CHEBI:61977"/>
        <dbReference type="ChEBI" id="CHEBI:456216"/>
        <dbReference type="EC" id="2.7.11.1"/>
    </reaction>
</comment>
<proteinExistence type="inferred from homology"/>
<evidence type="ECO:0000256" key="6">
    <source>
        <dbReference type="ARBA" id="ARBA00022723"/>
    </source>
</evidence>
<dbReference type="PROSITE" id="PS50011">
    <property type="entry name" value="PROTEIN_KINASE_DOM"/>
    <property type="match status" value="1"/>
</dbReference>
<comment type="catalytic activity">
    <reaction evidence="13">
        <text>L-seryl-[protein] + ATP = O-phospho-L-seryl-[protein] + ADP + H(+)</text>
        <dbReference type="Rhea" id="RHEA:17989"/>
        <dbReference type="Rhea" id="RHEA-COMP:9863"/>
        <dbReference type="Rhea" id="RHEA-COMP:11604"/>
        <dbReference type="ChEBI" id="CHEBI:15378"/>
        <dbReference type="ChEBI" id="CHEBI:29999"/>
        <dbReference type="ChEBI" id="CHEBI:30616"/>
        <dbReference type="ChEBI" id="CHEBI:83421"/>
        <dbReference type="ChEBI" id="CHEBI:456216"/>
        <dbReference type="EC" id="2.7.11.1"/>
    </reaction>
</comment>
<dbReference type="FunFam" id="1.10.510.10:FF:000604">
    <property type="entry name" value="AGC protein kinase"/>
    <property type="match status" value="1"/>
</dbReference>
<keyword evidence="18" id="KW-1185">Reference proteome</keyword>
<feature type="compositionally biased region" description="Polar residues" evidence="14">
    <location>
        <begin position="1460"/>
        <end position="1472"/>
    </location>
</feature>
<evidence type="ECO:0000256" key="11">
    <source>
        <dbReference type="ARBA" id="ARBA00022840"/>
    </source>
</evidence>
<accession>A0A9N9D6F0</accession>
<dbReference type="InterPro" id="IPR011009">
    <property type="entry name" value="Kinase-like_dom_sf"/>
</dbReference>
<evidence type="ECO:0000256" key="12">
    <source>
        <dbReference type="ARBA" id="ARBA00047899"/>
    </source>
</evidence>
<dbReference type="InterPro" id="IPR000719">
    <property type="entry name" value="Prot_kinase_dom"/>
</dbReference>
<comment type="caution">
    <text evidence="17">The sequence shown here is derived from an EMBL/GenBank/DDBJ whole genome shotgun (WGS) entry which is preliminary data.</text>
</comment>
<keyword evidence="7" id="KW-0547">Nucleotide-binding</keyword>
<dbReference type="Gene3D" id="3.30.200.20">
    <property type="entry name" value="Phosphorylase Kinase, domain 1"/>
    <property type="match status" value="1"/>
</dbReference>
<dbReference type="OrthoDB" id="162894at2759"/>
<dbReference type="Proteomes" id="UP000789759">
    <property type="component" value="Unassembled WGS sequence"/>
</dbReference>
<keyword evidence="6" id="KW-0479">Metal-binding</keyword>
<feature type="compositionally biased region" description="Polar residues" evidence="14">
    <location>
        <begin position="81"/>
        <end position="99"/>
    </location>
</feature>
<feature type="region of interest" description="Disordered" evidence="14">
    <location>
        <begin position="167"/>
        <end position="198"/>
    </location>
</feature>
<evidence type="ECO:0000256" key="8">
    <source>
        <dbReference type="ARBA" id="ARBA00022771"/>
    </source>
</evidence>
<dbReference type="PROSITE" id="PS51285">
    <property type="entry name" value="AGC_KINASE_CTER"/>
    <property type="match status" value="1"/>
</dbReference>
<evidence type="ECO:0000256" key="1">
    <source>
        <dbReference type="ARBA" id="ARBA00009903"/>
    </source>
</evidence>
<dbReference type="Pfam" id="PF00069">
    <property type="entry name" value="Pkinase"/>
    <property type="match status" value="2"/>
</dbReference>
<dbReference type="GO" id="GO:0035556">
    <property type="term" value="P:intracellular signal transduction"/>
    <property type="evidence" value="ECO:0007669"/>
    <property type="project" value="TreeGrafter"/>
</dbReference>
<dbReference type="GO" id="GO:0005634">
    <property type="term" value="C:nucleus"/>
    <property type="evidence" value="ECO:0007669"/>
    <property type="project" value="TreeGrafter"/>
</dbReference>
<feature type="region of interest" description="Disordered" evidence="14">
    <location>
        <begin position="648"/>
        <end position="688"/>
    </location>
</feature>
<feature type="region of interest" description="Disordered" evidence="14">
    <location>
        <begin position="1"/>
        <end position="126"/>
    </location>
</feature>
<keyword evidence="4" id="KW-0597">Phosphoprotein</keyword>
<feature type="compositionally biased region" description="Low complexity" evidence="14">
    <location>
        <begin position="20"/>
        <end position="33"/>
    </location>
</feature>
<keyword evidence="3" id="KW-0723">Serine/threonine-protein kinase</keyword>
<keyword evidence="10" id="KW-0862">Zinc</keyword>